<reference evidence="1" key="1">
    <citation type="journal article" date="2023" name="G3 (Bethesda)">
        <title>A reference genome for the long-term kleptoplast-retaining sea slug Elysia crispata morphotype clarki.</title>
        <authorList>
            <person name="Eastman K.E."/>
            <person name="Pendleton A.L."/>
            <person name="Shaikh M.A."/>
            <person name="Suttiyut T."/>
            <person name="Ogas R."/>
            <person name="Tomko P."/>
            <person name="Gavelis G."/>
            <person name="Widhalm J.R."/>
            <person name="Wisecaver J.H."/>
        </authorList>
    </citation>
    <scope>NUCLEOTIDE SEQUENCE</scope>
    <source>
        <strain evidence="1">ECLA1</strain>
    </source>
</reference>
<sequence length="97" mass="11288">MDRWSVRLSVRRSQIRAPARPSSDGIVHSIFRALSLAQSLLLHFTILWESEDTMETRDKADKDRNRVIRFSEVWSFEEFGLFDEACLVYVADASQSH</sequence>
<comment type="caution">
    <text evidence="1">The sequence shown here is derived from an EMBL/GenBank/DDBJ whole genome shotgun (WGS) entry which is preliminary data.</text>
</comment>
<dbReference type="AlphaFoldDB" id="A0AAE0XWJ3"/>
<keyword evidence="2" id="KW-1185">Reference proteome</keyword>
<accession>A0AAE0XWJ3</accession>
<proteinExistence type="predicted"/>
<evidence type="ECO:0000313" key="1">
    <source>
        <dbReference type="EMBL" id="KAK3719865.1"/>
    </source>
</evidence>
<gene>
    <name evidence="1" type="ORF">RRG08_040165</name>
</gene>
<dbReference type="EMBL" id="JAWDGP010007412">
    <property type="protein sequence ID" value="KAK3719865.1"/>
    <property type="molecule type" value="Genomic_DNA"/>
</dbReference>
<organism evidence="1 2">
    <name type="scientific">Elysia crispata</name>
    <name type="common">lettuce slug</name>
    <dbReference type="NCBI Taxonomy" id="231223"/>
    <lineage>
        <taxon>Eukaryota</taxon>
        <taxon>Metazoa</taxon>
        <taxon>Spiralia</taxon>
        <taxon>Lophotrochozoa</taxon>
        <taxon>Mollusca</taxon>
        <taxon>Gastropoda</taxon>
        <taxon>Heterobranchia</taxon>
        <taxon>Euthyneura</taxon>
        <taxon>Panpulmonata</taxon>
        <taxon>Sacoglossa</taxon>
        <taxon>Placobranchoidea</taxon>
        <taxon>Plakobranchidae</taxon>
        <taxon>Elysia</taxon>
    </lineage>
</organism>
<protein>
    <submittedName>
        <fullName evidence="1">Uncharacterized protein</fullName>
    </submittedName>
</protein>
<name>A0AAE0XWJ3_9GAST</name>
<evidence type="ECO:0000313" key="2">
    <source>
        <dbReference type="Proteomes" id="UP001283361"/>
    </source>
</evidence>
<dbReference type="Proteomes" id="UP001283361">
    <property type="component" value="Unassembled WGS sequence"/>
</dbReference>